<comment type="caution">
    <text evidence="1">The sequence shown here is derived from an EMBL/GenBank/DDBJ whole genome shotgun (WGS) entry which is preliminary data.</text>
</comment>
<dbReference type="STRING" id="55188.A0A2H5Q7F5"/>
<proteinExistence type="predicted"/>
<dbReference type="Proteomes" id="UP000236630">
    <property type="component" value="Unassembled WGS sequence"/>
</dbReference>
<name>A0A2H5Q7F5_CITUN</name>
<protein>
    <submittedName>
        <fullName evidence="1">Uncharacterized protein</fullName>
    </submittedName>
</protein>
<reference evidence="1 2" key="1">
    <citation type="journal article" date="2017" name="Front. Genet.">
        <title>Draft sequencing of the heterozygous diploid genome of Satsuma (Citrus unshiu Marc.) using a hybrid assembly approach.</title>
        <authorList>
            <person name="Shimizu T."/>
            <person name="Tanizawa Y."/>
            <person name="Mochizuki T."/>
            <person name="Nagasaki H."/>
            <person name="Yoshioka T."/>
            <person name="Toyoda A."/>
            <person name="Fujiyama A."/>
            <person name="Kaminuma E."/>
            <person name="Nakamura Y."/>
        </authorList>
    </citation>
    <scope>NUCLEOTIDE SEQUENCE [LARGE SCALE GENOMIC DNA]</scope>
    <source>
        <strain evidence="2">cv. Miyagawa wase</strain>
    </source>
</reference>
<dbReference type="AlphaFoldDB" id="A0A2H5Q7F5"/>
<accession>A0A2H5Q7F5</accession>
<gene>
    <name evidence="1" type="ORF">CUMW_202550</name>
</gene>
<organism evidence="1 2">
    <name type="scientific">Citrus unshiu</name>
    <name type="common">Satsuma mandarin</name>
    <name type="synonym">Citrus nobilis var. unshiu</name>
    <dbReference type="NCBI Taxonomy" id="55188"/>
    <lineage>
        <taxon>Eukaryota</taxon>
        <taxon>Viridiplantae</taxon>
        <taxon>Streptophyta</taxon>
        <taxon>Embryophyta</taxon>
        <taxon>Tracheophyta</taxon>
        <taxon>Spermatophyta</taxon>
        <taxon>Magnoliopsida</taxon>
        <taxon>eudicotyledons</taxon>
        <taxon>Gunneridae</taxon>
        <taxon>Pentapetalae</taxon>
        <taxon>rosids</taxon>
        <taxon>malvids</taxon>
        <taxon>Sapindales</taxon>
        <taxon>Rutaceae</taxon>
        <taxon>Aurantioideae</taxon>
        <taxon>Citrus</taxon>
    </lineage>
</organism>
<evidence type="ECO:0000313" key="2">
    <source>
        <dbReference type="Proteomes" id="UP000236630"/>
    </source>
</evidence>
<sequence>MLETDTWQIIYIPDKPPILPNQQPTVNVFASVIEPKLENTIIRRLNEVSPLENLRHVKRIQKKFLEGGCK</sequence>
<evidence type="ECO:0000313" key="1">
    <source>
        <dbReference type="EMBL" id="GAY60512.1"/>
    </source>
</evidence>
<keyword evidence="2" id="KW-1185">Reference proteome</keyword>
<dbReference type="EMBL" id="BDQV01000237">
    <property type="protein sequence ID" value="GAY60512.1"/>
    <property type="molecule type" value="Genomic_DNA"/>
</dbReference>